<reference evidence="1" key="1">
    <citation type="submission" date="2018-02" db="EMBL/GenBank/DDBJ databases">
        <title>Rhizophora mucronata_Transcriptome.</title>
        <authorList>
            <person name="Meera S.P."/>
            <person name="Sreeshan A."/>
            <person name="Augustine A."/>
        </authorList>
    </citation>
    <scope>NUCLEOTIDE SEQUENCE</scope>
    <source>
        <tissue evidence="1">Leaf</tissue>
    </source>
</reference>
<organism evidence="1">
    <name type="scientific">Rhizophora mucronata</name>
    <name type="common">Asiatic mangrove</name>
    <dbReference type="NCBI Taxonomy" id="61149"/>
    <lineage>
        <taxon>Eukaryota</taxon>
        <taxon>Viridiplantae</taxon>
        <taxon>Streptophyta</taxon>
        <taxon>Embryophyta</taxon>
        <taxon>Tracheophyta</taxon>
        <taxon>Spermatophyta</taxon>
        <taxon>Magnoliopsida</taxon>
        <taxon>eudicotyledons</taxon>
        <taxon>Gunneridae</taxon>
        <taxon>Pentapetalae</taxon>
        <taxon>rosids</taxon>
        <taxon>fabids</taxon>
        <taxon>Malpighiales</taxon>
        <taxon>Rhizophoraceae</taxon>
        <taxon>Rhizophora</taxon>
    </lineage>
</organism>
<sequence length="15" mass="1928">MLFDWTQKKRTLSHH</sequence>
<proteinExistence type="predicted"/>
<evidence type="ECO:0000313" key="1">
    <source>
        <dbReference type="EMBL" id="MBW87301.1"/>
    </source>
</evidence>
<name>A0A2P2J1H4_RHIMU</name>
<accession>A0A2P2J1H4</accession>
<dbReference type="EMBL" id="GGEC01006818">
    <property type="protein sequence ID" value="MBW87301.1"/>
    <property type="molecule type" value="Transcribed_RNA"/>
</dbReference>
<protein>
    <submittedName>
        <fullName evidence="1">Uncharacterized protein</fullName>
    </submittedName>
</protein>